<name>U3AMM3_9RHOB</name>
<evidence type="ECO:0000256" key="3">
    <source>
        <dbReference type="ARBA" id="ARBA00023277"/>
    </source>
</evidence>
<comment type="caution">
    <text evidence="5">The sequence shown here is derived from an EMBL/GenBank/DDBJ whole genome shotgun (WGS) entry which is preliminary data.</text>
</comment>
<dbReference type="eggNOG" id="COG0451">
    <property type="taxonomic scope" value="Bacteria"/>
</dbReference>
<evidence type="ECO:0000313" key="6">
    <source>
        <dbReference type="Proteomes" id="UP000016566"/>
    </source>
</evidence>
<evidence type="ECO:0000256" key="1">
    <source>
        <dbReference type="ARBA" id="ARBA00022857"/>
    </source>
</evidence>
<dbReference type="NCBIfam" id="TIGR02197">
    <property type="entry name" value="heptose_epim"/>
    <property type="match status" value="1"/>
</dbReference>
<dbReference type="Gene3D" id="3.90.25.10">
    <property type="entry name" value="UDP-galactose 4-epimerase, domain 1"/>
    <property type="match status" value="1"/>
</dbReference>
<keyword evidence="6" id="KW-1185">Reference proteome</keyword>
<keyword evidence="2" id="KW-0413">Isomerase</keyword>
<sequence length="335" mass="36514">MTDSALRADGLVLVTGGGGFIGSNIALALAAEGRDVVICDDLGTDGRWLNLREGRFHDVIAIDALPDWIAQNGTALAGVVHMGAISATTETDVDLIVRLNIRATLDLWECCTRLGIPFVYASSAATYGDGTRGFEDADTAEALAQLRPLNAYGWSKHMVDRRLVHDRDTGRPTPPSWAGLKFFNVYGPRESHKGSMRSVIHQIRPGAERGEAVRLFRSDNPDYGDGGQLRDFVHVDDCVRFAIAALKTPGLGGIFNVGTGQARSFEDLARATFAAVEREPVIEYIDMPEALRGRYQYFTEARTERGVAAGLAPNWRSLEAGVADYVGWLRDNPDF</sequence>
<dbReference type="OrthoDB" id="9801785at2"/>
<dbReference type="GO" id="GO:0005975">
    <property type="term" value="P:carbohydrate metabolic process"/>
    <property type="evidence" value="ECO:0007669"/>
    <property type="project" value="InterPro"/>
</dbReference>
<dbReference type="GO" id="GO:0008712">
    <property type="term" value="F:ADP-glyceromanno-heptose 6-epimerase activity"/>
    <property type="evidence" value="ECO:0007669"/>
    <property type="project" value="InterPro"/>
</dbReference>
<accession>U3AMM3</accession>
<organism evidence="5 6">
    <name type="scientific">Limimaricola cinnabarinus LL-001</name>
    <dbReference type="NCBI Taxonomy" id="1337093"/>
    <lineage>
        <taxon>Bacteria</taxon>
        <taxon>Pseudomonadati</taxon>
        <taxon>Pseudomonadota</taxon>
        <taxon>Alphaproteobacteria</taxon>
        <taxon>Rhodobacterales</taxon>
        <taxon>Paracoccaceae</taxon>
        <taxon>Limimaricola</taxon>
    </lineage>
</organism>
<keyword evidence="3" id="KW-0119">Carbohydrate metabolism</keyword>
<dbReference type="Pfam" id="PF01370">
    <property type="entry name" value="Epimerase"/>
    <property type="match status" value="1"/>
</dbReference>
<dbReference type="InterPro" id="IPR001509">
    <property type="entry name" value="Epimerase_deHydtase"/>
</dbReference>
<dbReference type="PANTHER" id="PTHR43103">
    <property type="entry name" value="NUCLEOSIDE-DIPHOSPHATE-SUGAR EPIMERASE"/>
    <property type="match status" value="1"/>
</dbReference>
<protein>
    <submittedName>
        <fullName evidence="5">ADP-L-glycero-D-manno-heptose-6-epimerase</fullName>
    </submittedName>
</protein>
<proteinExistence type="predicted"/>
<dbReference type="STRING" id="1337093.MBELCI_2040"/>
<dbReference type="InterPro" id="IPR036291">
    <property type="entry name" value="NAD(P)-bd_dom_sf"/>
</dbReference>
<dbReference type="PANTHER" id="PTHR43103:SF3">
    <property type="entry name" value="ADP-L-GLYCERO-D-MANNO-HEPTOSE-6-EPIMERASE"/>
    <property type="match status" value="1"/>
</dbReference>
<gene>
    <name evidence="5" type="ORF">MBELCI_2040</name>
</gene>
<dbReference type="GO" id="GO:0050661">
    <property type="term" value="F:NADP binding"/>
    <property type="evidence" value="ECO:0007669"/>
    <property type="project" value="InterPro"/>
</dbReference>
<dbReference type="Proteomes" id="UP000016566">
    <property type="component" value="Unassembled WGS sequence"/>
</dbReference>
<dbReference type="RefSeq" id="WP_021694089.1">
    <property type="nucleotide sequence ID" value="NZ_BATB01000025.1"/>
</dbReference>
<dbReference type="AlphaFoldDB" id="U3AMM3"/>
<dbReference type="Gene3D" id="3.40.50.720">
    <property type="entry name" value="NAD(P)-binding Rossmann-like Domain"/>
    <property type="match status" value="1"/>
</dbReference>
<evidence type="ECO:0000259" key="4">
    <source>
        <dbReference type="Pfam" id="PF01370"/>
    </source>
</evidence>
<dbReference type="EMBL" id="BATB01000025">
    <property type="protein sequence ID" value="GAD55988.1"/>
    <property type="molecule type" value="Genomic_DNA"/>
</dbReference>
<dbReference type="InterPro" id="IPR011912">
    <property type="entry name" value="Heptose_epim"/>
</dbReference>
<feature type="domain" description="NAD-dependent epimerase/dehydratase" evidence="4">
    <location>
        <begin position="12"/>
        <end position="258"/>
    </location>
</feature>
<evidence type="ECO:0000313" key="5">
    <source>
        <dbReference type="EMBL" id="GAD55988.1"/>
    </source>
</evidence>
<evidence type="ECO:0000256" key="2">
    <source>
        <dbReference type="ARBA" id="ARBA00023235"/>
    </source>
</evidence>
<dbReference type="SUPFAM" id="SSF51735">
    <property type="entry name" value="NAD(P)-binding Rossmann-fold domains"/>
    <property type="match status" value="1"/>
</dbReference>
<keyword evidence="1" id="KW-0521">NADP</keyword>
<reference evidence="5" key="1">
    <citation type="journal article" date="2013" name="Genome Announc.">
        <title>Draft Genome Sequence of Loktanella cinnabarina LL-001T, Isolated from Deep-Sea Floor Sediment.</title>
        <authorList>
            <person name="Nishi S."/>
            <person name="Tsubouchi T."/>
            <person name="Takaki Y."/>
            <person name="Koyanagi R."/>
            <person name="Satoh N."/>
            <person name="Maruyama T."/>
            <person name="Hatada Y."/>
        </authorList>
    </citation>
    <scope>NUCLEOTIDE SEQUENCE [LARGE SCALE GENOMIC DNA]</scope>
    <source>
        <strain evidence="5">LL-001</strain>
    </source>
</reference>